<evidence type="ECO:0000259" key="1">
    <source>
        <dbReference type="Pfam" id="PF12697"/>
    </source>
</evidence>
<organism evidence="2 3">
    <name type="scientific">Jiangella ureilytica</name>
    <dbReference type="NCBI Taxonomy" id="2530374"/>
    <lineage>
        <taxon>Bacteria</taxon>
        <taxon>Bacillati</taxon>
        <taxon>Actinomycetota</taxon>
        <taxon>Actinomycetes</taxon>
        <taxon>Jiangellales</taxon>
        <taxon>Jiangellaceae</taxon>
        <taxon>Jiangella</taxon>
    </lineage>
</organism>
<dbReference type="InterPro" id="IPR000073">
    <property type="entry name" value="AB_hydrolase_1"/>
</dbReference>
<dbReference type="InterPro" id="IPR050228">
    <property type="entry name" value="Carboxylesterase_BioH"/>
</dbReference>
<dbReference type="PRINTS" id="PR00111">
    <property type="entry name" value="ABHYDROLASE"/>
</dbReference>
<keyword evidence="2" id="KW-0378">Hydrolase</keyword>
<name>A0A4R4RS74_9ACTN</name>
<proteinExistence type="predicted"/>
<dbReference type="OrthoDB" id="495620at2"/>
<dbReference type="GO" id="GO:0016787">
    <property type="term" value="F:hydrolase activity"/>
    <property type="evidence" value="ECO:0007669"/>
    <property type="project" value="UniProtKB-KW"/>
</dbReference>
<evidence type="ECO:0000313" key="2">
    <source>
        <dbReference type="EMBL" id="TDC52424.1"/>
    </source>
</evidence>
<dbReference type="InterPro" id="IPR000639">
    <property type="entry name" value="Epox_hydrolase-like"/>
</dbReference>
<dbReference type="PRINTS" id="PR00412">
    <property type="entry name" value="EPOXHYDRLASE"/>
</dbReference>
<dbReference type="PANTHER" id="PTHR43194:SF2">
    <property type="entry name" value="PEROXISOMAL MEMBRANE PROTEIN LPX1"/>
    <property type="match status" value="1"/>
</dbReference>
<keyword evidence="3" id="KW-1185">Reference proteome</keyword>
<dbReference type="Pfam" id="PF12697">
    <property type="entry name" value="Abhydrolase_6"/>
    <property type="match status" value="1"/>
</dbReference>
<protein>
    <submittedName>
        <fullName evidence="2">Alpha/beta hydrolase</fullName>
    </submittedName>
</protein>
<sequence length="288" mass="30925">MPKVHVNGADLAYDDAGYGPVVILVHGALGDRRMWDHQFTALAATGYRVVRYDWRGYGESGDAAGEFAHHADLLALMDALGIERAALAGNSYGGAYAVDVALAAPERVRSLALIASGLSGHEWPAAMLELARDRILAAVPAERLQRYRDRTAEQIDPADVDAMAEAQLRLMAVGPDREPSDLDPCVWEQAMRMCRLVFEREWGGPASTELGARPPAKGRLHEIAAPTLVVNGLADLSYVQEVSGLLSEGIPGAKRVDLDDTGHLPSIERPAEVTALLTEFLGKPTQAG</sequence>
<dbReference type="InterPro" id="IPR029058">
    <property type="entry name" value="AB_hydrolase_fold"/>
</dbReference>
<comment type="caution">
    <text evidence="2">The sequence shown here is derived from an EMBL/GenBank/DDBJ whole genome shotgun (WGS) entry which is preliminary data.</text>
</comment>
<dbReference type="EMBL" id="SMKL01000015">
    <property type="protein sequence ID" value="TDC52424.1"/>
    <property type="molecule type" value="Genomic_DNA"/>
</dbReference>
<dbReference type="SUPFAM" id="SSF53474">
    <property type="entry name" value="alpha/beta-Hydrolases"/>
    <property type="match status" value="1"/>
</dbReference>
<dbReference type="AlphaFoldDB" id="A0A4R4RS74"/>
<dbReference type="Proteomes" id="UP000295621">
    <property type="component" value="Unassembled WGS sequence"/>
</dbReference>
<feature type="domain" description="AB hydrolase-1" evidence="1">
    <location>
        <begin position="22"/>
        <end position="275"/>
    </location>
</feature>
<accession>A0A4R4RS74</accession>
<gene>
    <name evidence="2" type="ORF">E1212_08890</name>
</gene>
<reference evidence="2 3" key="1">
    <citation type="submission" date="2019-02" db="EMBL/GenBank/DDBJ databases">
        <title>Draft genome sequences of novel Actinobacteria.</title>
        <authorList>
            <person name="Sahin N."/>
            <person name="Ay H."/>
            <person name="Saygin H."/>
        </authorList>
    </citation>
    <scope>NUCLEOTIDE SEQUENCE [LARGE SCALE GENOMIC DNA]</scope>
    <source>
        <strain evidence="2 3">KC603</strain>
    </source>
</reference>
<evidence type="ECO:0000313" key="3">
    <source>
        <dbReference type="Proteomes" id="UP000295621"/>
    </source>
</evidence>
<dbReference type="RefSeq" id="WP_131981430.1">
    <property type="nucleotide sequence ID" value="NZ_SMKL01000015.1"/>
</dbReference>
<dbReference type="Gene3D" id="3.40.50.1820">
    <property type="entry name" value="alpha/beta hydrolase"/>
    <property type="match status" value="1"/>
</dbReference>
<dbReference type="PANTHER" id="PTHR43194">
    <property type="entry name" value="HYDROLASE ALPHA/BETA FOLD FAMILY"/>
    <property type="match status" value="1"/>
</dbReference>